<proteinExistence type="predicted"/>
<dbReference type="EMBL" id="BEXB01000006">
    <property type="protein sequence ID" value="GAY75570.1"/>
    <property type="molecule type" value="Genomic_DNA"/>
</dbReference>
<organism evidence="1 2">
    <name type="scientific">Sporolactobacillus inulinus</name>
    <dbReference type="NCBI Taxonomy" id="2078"/>
    <lineage>
        <taxon>Bacteria</taxon>
        <taxon>Bacillati</taxon>
        <taxon>Bacillota</taxon>
        <taxon>Bacilli</taxon>
        <taxon>Bacillales</taxon>
        <taxon>Sporolactobacillaceae</taxon>
        <taxon>Sporolactobacillus</taxon>
    </lineage>
</organism>
<evidence type="ECO:0000313" key="1">
    <source>
        <dbReference type="EMBL" id="GAY75570.1"/>
    </source>
</evidence>
<evidence type="ECO:0008006" key="3">
    <source>
        <dbReference type="Google" id="ProtNLM"/>
    </source>
</evidence>
<name>A0A4Y1Z978_9BACL</name>
<dbReference type="Proteomes" id="UP000319716">
    <property type="component" value="Unassembled WGS sequence"/>
</dbReference>
<evidence type="ECO:0000313" key="2">
    <source>
        <dbReference type="Proteomes" id="UP000319716"/>
    </source>
</evidence>
<comment type="caution">
    <text evidence="1">The sequence shown here is derived from an EMBL/GenBank/DDBJ whole genome shotgun (WGS) entry which is preliminary data.</text>
</comment>
<dbReference type="AlphaFoldDB" id="A0A4Y1Z978"/>
<dbReference type="RefSeq" id="WP_262392294.1">
    <property type="nucleotide sequence ID" value="NZ_BEXB01000006.1"/>
</dbReference>
<protein>
    <recommendedName>
        <fullName evidence="3">Restriction endonuclease type IV Mrr domain-containing protein</fullName>
    </recommendedName>
</protein>
<dbReference type="InterPro" id="IPR036388">
    <property type="entry name" value="WH-like_DNA-bd_sf"/>
</dbReference>
<reference evidence="1 2" key="1">
    <citation type="submission" date="2017-11" db="EMBL/GenBank/DDBJ databases">
        <title>Draft Genome Sequence of Sporolactobacillus inulinus NBRC 111894 Isolated from Koso, a Japanese Sugar-Vegetable Fermented Beverage.</title>
        <authorList>
            <person name="Chiou T.Y."/>
            <person name="Oshima K."/>
            <person name="Suda W."/>
            <person name="Hattori M."/>
            <person name="Takahashi T."/>
        </authorList>
    </citation>
    <scope>NUCLEOTIDE SEQUENCE [LARGE SCALE GENOMIC DNA]</scope>
    <source>
        <strain evidence="1 2">NBRC111894</strain>
    </source>
</reference>
<accession>A0A4Y1Z978</accession>
<gene>
    <name evidence="1" type="ORF">NBRC111894_1124</name>
</gene>
<sequence length="510" mass="58144">MKYSITDLGKSFLSVVGYVKSEELKRYIDQTLDEREVPISAWALEMCKMNEEDLRNRKTGMGYYPSGIQDIHNTILDYLLMMDNPTDFSTIAEYSSVTYGISEQSTRAFISSLINLDFIERKTKTLYQTTELGKKFPTKNFEIDFASCINNKFSFVYDILLELQKKELSVKQLTVMAKVAYDFPSENSTEIHKRLHVLKNAKLIQETGVNLFGLTNRGRSFCKILITYLPNEKLEIIESKIIEVGDNNGSKINELLNEIRISSRESSNPNRFEESLARAFKVLGFKSEWLGGAGKTDILIQAPTSPKFAYTVAIDAKTTYSGGVTEGQINFDTIVEHRKKHKADFSLVVGREFQGERLIERAIKHNVALLDVEKLEYLIKMHLEVPLKSDSYRKVFSQKGIIDVHVIDEDRSKIVRDGNLLKGIMQCLFEESSDPLTEGIMRPREIYLLLKNQININPTPNIEEIKQILEFLSSPLIGCIGATKEGYYALGSLMDAAQKFDFYLKACTEY</sequence>
<dbReference type="Gene3D" id="1.10.10.10">
    <property type="entry name" value="Winged helix-like DNA-binding domain superfamily/Winged helix DNA-binding domain"/>
    <property type="match status" value="1"/>
</dbReference>